<protein>
    <submittedName>
        <fullName evidence="1">Uncharacterized protein</fullName>
    </submittedName>
</protein>
<evidence type="ECO:0000313" key="2">
    <source>
        <dbReference type="Proteomes" id="UP000814140"/>
    </source>
</evidence>
<organism evidence="1 2">
    <name type="scientific">Artomyces pyxidatus</name>
    <dbReference type="NCBI Taxonomy" id="48021"/>
    <lineage>
        <taxon>Eukaryota</taxon>
        <taxon>Fungi</taxon>
        <taxon>Dikarya</taxon>
        <taxon>Basidiomycota</taxon>
        <taxon>Agaricomycotina</taxon>
        <taxon>Agaricomycetes</taxon>
        <taxon>Russulales</taxon>
        <taxon>Auriscalpiaceae</taxon>
        <taxon>Artomyces</taxon>
    </lineage>
</organism>
<keyword evidence="2" id="KW-1185">Reference proteome</keyword>
<dbReference type="EMBL" id="MU277201">
    <property type="protein sequence ID" value="KAI0063730.1"/>
    <property type="molecule type" value="Genomic_DNA"/>
</dbReference>
<proteinExistence type="predicted"/>
<sequence>MHFVVRCRCGRSSRRVTVGHGKAAHKFSKEYSSGVTGASIDYFLLFPLGRARSHVACLRPLYPHDGVAFQIIPRAQLDTLFTPSCAPGSHARLVSGSPSGWTTLPPQVELVSQNLAGCKVELIAGGTSSRTLVFGLGLHIMACLGPVRRRRRRRTHPFGMRRLSRLRLRLP</sequence>
<reference evidence="1" key="1">
    <citation type="submission" date="2021-03" db="EMBL/GenBank/DDBJ databases">
        <authorList>
            <consortium name="DOE Joint Genome Institute"/>
            <person name="Ahrendt S."/>
            <person name="Looney B.P."/>
            <person name="Miyauchi S."/>
            <person name="Morin E."/>
            <person name="Drula E."/>
            <person name="Courty P.E."/>
            <person name="Chicoki N."/>
            <person name="Fauchery L."/>
            <person name="Kohler A."/>
            <person name="Kuo A."/>
            <person name="Labutti K."/>
            <person name="Pangilinan J."/>
            <person name="Lipzen A."/>
            <person name="Riley R."/>
            <person name="Andreopoulos W."/>
            <person name="He G."/>
            <person name="Johnson J."/>
            <person name="Barry K.W."/>
            <person name="Grigoriev I.V."/>
            <person name="Nagy L."/>
            <person name="Hibbett D."/>
            <person name="Henrissat B."/>
            <person name="Matheny P.B."/>
            <person name="Labbe J."/>
            <person name="Martin F."/>
        </authorList>
    </citation>
    <scope>NUCLEOTIDE SEQUENCE</scope>
    <source>
        <strain evidence="1">HHB10654</strain>
    </source>
</reference>
<gene>
    <name evidence="1" type="ORF">BV25DRAFT_353705</name>
</gene>
<reference evidence="1" key="2">
    <citation type="journal article" date="2022" name="New Phytol.">
        <title>Evolutionary transition to the ectomycorrhizal habit in the genomes of a hyperdiverse lineage of mushroom-forming fungi.</title>
        <authorList>
            <person name="Looney B."/>
            <person name="Miyauchi S."/>
            <person name="Morin E."/>
            <person name="Drula E."/>
            <person name="Courty P.E."/>
            <person name="Kohler A."/>
            <person name="Kuo A."/>
            <person name="LaButti K."/>
            <person name="Pangilinan J."/>
            <person name="Lipzen A."/>
            <person name="Riley R."/>
            <person name="Andreopoulos W."/>
            <person name="He G."/>
            <person name="Johnson J."/>
            <person name="Nolan M."/>
            <person name="Tritt A."/>
            <person name="Barry K.W."/>
            <person name="Grigoriev I.V."/>
            <person name="Nagy L.G."/>
            <person name="Hibbett D."/>
            <person name="Henrissat B."/>
            <person name="Matheny P.B."/>
            <person name="Labbe J."/>
            <person name="Martin F.M."/>
        </authorList>
    </citation>
    <scope>NUCLEOTIDE SEQUENCE</scope>
    <source>
        <strain evidence="1">HHB10654</strain>
    </source>
</reference>
<name>A0ACB8T637_9AGAM</name>
<dbReference type="Proteomes" id="UP000814140">
    <property type="component" value="Unassembled WGS sequence"/>
</dbReference>
<comment type="caution">
    <text evidence="1">The sequence shown here is derived from an EMBL/GenBank/DDBJ whole genome shotgun (WGS) entry which is preliminary data.</text>
</comment>
<evidence type="ECO:0000313" key="1">
    <source>
        <dbReference type="EMBL" id="KAI0063730.1"/>
    </source>
</evidence>
<accession>A0ACB8T637</accession>